<protein>
    <recommendedName>
        <fullName evidence="3">DUF4242 domain-containing protein</fullName>
    </recommendedName>
</protein>
<sequence>MLQQEAKAQQKSSTDATKESSQSSMKLFLIERDIPGAGTLTPVELKGISQKSCTVLTSMGPKIKWVQSYVTGNKIFCVYQAEDEKLIKEHAQKGGFPITKITQISSTISPATAEQ</sequence>
<dbReference type="EMBL" id="AP029612">
    <property type="protein sequence ID" value="BFG69902.1"/>
    <property type="molecule type" value="Genomic_DNA"/>
</dbReference>
<evidence type="ECO:0000313" key="2">
    <source>
        <dbReference type="EMBL" id="BFG69902.1"/>
    </source>
</evidence>
<name>A0AAT9GGZ6_9BACT</name>
<evidence type="ECO:0000256" key="1">
    <source>
        <dbReference type="SAM" id="MobiDB-lite"/>
    </source>
</evidence>
<gene>
    <name evidence="2" type="ORF">KACHI17_07830</name>
</gene>
<dbReference type="InterPro" id="IPR025336">
    <property type="entry name" value="SCO4226-like"/>
</dbReference>
<reference evidence="2" key="1">
    <citation type="submission" date="2024-02" db="EMBL/GenBank/DDBJ databases">
        <title>Sediminibacterium planktonica sp. nov. and Sediminibacterium longus sp. nov., isolated from surface lake and river water.</title>
        <authorList>
            <person name="Watanabe K."/>
            <person name="Takemine S."/>
            <person name="Ishii Y."/>
            <person name="Ogata Y."/>
            <person name="Shindo C."/>
            <person name="Suda W."/>
        </authorList>
    </citation>
    <scope>NUCLEOTIDE SEQUENCE</scope>
    <source>
        <strain evidence="2">KACHI17</strain>
    </source>
</reference>
<dbReference type="AlphaFoldDB" id="A0AAT9GGZ6"/>
<feature type="region of interest" description="Disordered" evidence="1">
    <location>
        <begin position="1"/>
        <end position="23"/>
    </location>
</feature>
<proteinExistence type="predicted"/>
<dbReference type="Pfam" id="PF14026">
    <property type="entry name" value="SCO4226-like"/>
    <property type="match status" value="1"/>
</dbReference>
<evidence type="ECO:0008006" key="3">
    <source>
        <dbReference type="Google" id="ProtNLM"/>
    </source>
</evidence>
<accession>A0AAT9GGZ6</accession>
<organism evidence="2">
    <name type="scientific">Sediminibacterium sp. KACHI17</name>
    <dbReference type="NCBI Taxonomy" id="1751071"/>
    <lineage>
        <taxon>Bacteria</taxon>
        <taxon>Pseudomonadati</taxon>
        <taxon>Bacteroidota</taxon>
        <taxon>Chitinophagia</taxon>
        <taxon>Chitinophagales</taxon>
        <taxon>Chitinophagaceae</taxon>
        <taxon>Sediminibacterium</taxon>
    </lineage>
</organism>